<dbReference type="RefSeq" id="WP_139987198.1">
    <property type="nucleotide sequence ID" value="NZ_VENP01000039.1"/>
</dbReference>
<protein>
    <recommendedName>
        <fullName evidence="3">DUF559 domain-containing protein</fullName>
    </recommendedName>
</protein>
<gene>
    <name evidence="1" type="ORF">FH969_10485</name>
</gene>
<evidence type="ECO:0000313" key="2">
    <source>
        <dbReference type="Proteomes" id="UP000313849"/>
    </source>
</evidence>
<comment type="caution">
    <text evidence="1">The sequence shown here is derived from an EMBL/GenBank/DDBJ whole genome shotgun (WGS) entry which is preliminary data.</text>
</comment>
<proteinExistence type="predicted"/>
<dbReference type="OrthoDB" id="5143202at2"/>
<organism evidence="1 2">
    <name type="scientific">Miniimonas arenae</name>
    <dbReference type="NCBI Taxonomy" id="676201"/>
    <lineage>
        <taxon>Bacteria</taxon>
        <taxon>Bacillati</taxon>
        <taxon>Actinomycetota</taxon>
        <taxon>Actinomycetes</taxon>
        <taxon>Micrococcales</taxon>
        <taxon>Beutenbergiaceae</taxon>
        <taxon>Miniimonas</taxon>
    </lineage>
</organism>
<dbReference type="EMBL" id="VENP01000039">
    <property type="protein sequence ID" value="TNU73588.1"/>
    <property type="molecule type" value="Genomic_DNA"/>
</dbReference>
<reference evidence="1 2" key="1">
    <citation type="submission" date="2019-06" db="EMBL/GenBank/DDBJ databases">
        <title>Draft genome sequence of Miniimonas arenae KCTC 19750T isolated from sea sand.</title>
        <authorList>
            <person name="Park S.-J."/>
        </authorList>
    </citation>
    <scope>NUCLEOTIDE SEQUENCE [LARGE SCALE GENOMIC DNA]</scope>
    <source>
        <strain evidence="1 2">KCTC 19750</strain>
    </source>
</reference>
<name>A0A5C5B9L3_9MICO</name>
<dbReference type="AlphaFoldDB" id="A0A5C5B9L3"/>
<dbReference type="Proteomes" id="UP000313849">
    <property type="component" value="Unassembled WGS sequence"/>
</dbReference>
<accession>A0A5C5B9L3</accession>
<keyword evidence="2" id="KW-1185">Reference proteome</keyword>
<sequence>MTRDVFLVLPGLVAHDDWPNRLRQRAFVGALAAGSESVAVGHAALCLVGVQGSPLDYKPQFWLPPGRQDRERTGVRQWRGSFDRDSDAMLVENIWVAKPITALTHVLGAVDREVAVSLFDSALNLQVINSAEFVRLVDLMHSRPGVRHVRQWNQLADRRADSPLESRARLECLDAGLAPNDLQRVVLDERGTFIGRFDMTWDLGGGRLLIIEMDGAHHRQNGTARRDSAKDNALRRLGHVVYHLGWEDLGTGELVRTVRVELQRAGRLAA</sequence>
<evidence type="ECO:0008006" key="3">
    <source>
        <dbReference type="Google" id="ProtNLM"/>
    </source>
</evidence>
<evidence type="ECO:0000313" key="1">
    <source>
        <dbReference type="EMBL" id="TNU73588.1"/>
    </source>
</evidence>